<dbReference type="InterPro" id="IPR027417">
    <property type="entry name" value="P-loop_NTPase"/>
</dbReference>
<dbReference type="InterPro" id="IPR011990">
    <property type="entry name" value="TPR-like_helical_dom_sf"/>
</dbReference>
<dbReference type="SUPFAM" id="SSF52540">
    <property type="entry name" value="P-loop containing nucleoside triphosphate hydrolases"/>
    <property type="match status" value="1"/>
</dbReference>
<dbReference type="InterPro" id="IPR036537">
    <property type="entry name" value="Adaptor_Cbl_N_dom_sf"/>
</dbReference>
<reference evidence="6" key="1">
    <citation type="journal article" date="2012" name="Science">
        <title>The Paleozoic origin of enzymatic lignin decomposition reconstructed from 31 fungal genomes.</title>
        <authorList>
            <person name="Floudas D."/>
            <person name="Binder M."/>
            <person name="Riley R."/>
            <person name="Barry K."/>
            <person name="Blanchette R.A."/>
            <person name="Henrissat B."/>
            <person name="Martinez A.T."/>
            <person name="Otillar R."/>
            <person name="Spatafora J.W."/>
            <person name="Yadav J.S."/>
            <person name="Aerts A."/>
            <person name="Benoit I."/>
            <person name="Boyd A."/>
            <person name="Carlson A."/>
            <person name="Copeland A."/>
            <person name="Coutinho P.M."/>
            <person name="de Vries R.P."/>
            <person name="Ferreira P."/>
            <person name="Findley K."/>
            <person name="Foster B."/>
            <person name="Gaskell J."/>
            <person name="Glotzer D."/>
            <person name="Gorecki P."/>
            <person name="Heitman J."/>
            <person name="Hesse C."/>
            <person name="Hori C."/>
            <person name="Igarashi K."/>
            <person name="Jurgens J.A."/>
            <person name="Kallen N."/>
            <person name="Kersten P."/>
            <person name="Kohler A."/>
            <person name="Kuees U."/>
            <person name="Kumar T.K.A."/>
            <person name="Kuo A."/>
            <person name="LaButti K."/>
            <person name="Larrondo L.F."/>
            <person name="Lindquist E."/>
            <person name="Ling A."/>
            <person name="Lombard V."/>
            <person name="Lucas S."/>
            <person name="Lundell T."/>
            <person name="Martin R."/>
            <person name="McLaughlin D.J."/>
            <person name="Morgenstern I."/>
            <person name="Morin E."/>
            <person name="Murat C."/>
            <person name="Nagy L.G."/>
            <person name="Nolan M."/>
            <person name="Ohm R.A."/>
            <person name="Patyshakuliyeva A."/>
            <person name="Rokas A."/>
            <person name="Ruiz-Duenas F.J."/>
            <person name="Sabat G."/>
            <person name="Salamov A."/>
            <person name="Samejima M."/>
            <person name="Schmutz J."/>
            <person name="Slot J.C."/>
            <person name="St John F."/>
            <person name="Stenlid J."/>
            <person name="Sun H."/>
            <person name="Sun S."/>
            <person name="Syed K."/>
            <person name="Tsang A."/>
            <person name="Wiebenga A."/>
            <person name="Young D."/>
            <person name="Pisabarro A."/>
            <person name="Eastwood D.C."/>
            <person name="Martin F."/>
            <person name="Cullen D."/>
            <person name="Grigoriev I.V."/>
            <person name="Hibbett D.S."/>
        </authorList>
    </citation>
    <scope>NUCLEOTIDE SEQUENCE [LARGE SCALE GENOMIC DNA]</scope>
    <source>
        <strain evidence="6">TFB10046</strain>
    </source>
</reference>
<keyword evidence="6" id="KW-1185">Reference proteome</keyword>
<sequence>MSRVKGLAIAVQTADIAGLRVTRGLLGVAQVIAESARNARVNKDAALALSRRVDELVTIINTELETRLLSDDWEQMLDRFQDVLEDVRSHLEAQQQRSYLSQILYQERDATRLKDLAQAVDQAFSAFMVEAQMRTQDLVENVNSPLTSSPVLERLDRHMKDLKRSPQEDEGPNPFNVLPPRPPFYFGRAQETDAVVAAITGPDPAYVAILGGPGIGKTSMALTVLHDQTVELWFHANRYFVPYDGAQGPSSALNVIVAAFGLLGTKQRSLEQKLAALLGAGPSLLVLDNFESAWESPECRTHAEQVLQILCHIPGLSLILTLRGAERPAGVAWTRPFLPTLSPLSAEAGRHVFYSVSGVDDDNAPVDNLLAQTENVPLAIVLLGNLAQYEASSVLITRWNELKTAMLVRGDAPHRLSSLDVSISLSLHSPRVAATPEAAPLLSLLSLLPDGIMDTDVRLWGKRYMPALSTLLQTSLAYRTLSGRVRVLTPIREFMLVHHPPDDNLASPVYEQYFQFADQLLQGEAPSAEQRAISSITLEIRNLESVIRFSIDRSEQSTIRPAIEAAIKICRLFDLTGLGSPDILQRALSAARAASMSDLVAHLLRVWAGLCSKTAVPGDTPSLLREALAIYESLGDDDGVIDSTVMLEPYQEPAEAIRSCTAMLELATKRGDPHRMARCYQRLAQAYQRLGDTDASRLSLERALSTMLSAEKPDYGIVGLYLVRLAENDLDAGRLTLGVSRLREALPMLHASHNTLRIGDAEHLLGSALLDQGDAEGAIEHLQLALASVRVGGYFTPQVMCLTRLIRAYIAACDGAAAADTVSATGALIRNTPGDWKYARCELLRAHGELALYRGDVSEARAALLAARAESLGTDPVAVPEYMRYLYAGVLDYLGKAALADGCRDDARNNFLCSAILFCKMDYRTPTVVSLCGLVEVVDDDVAEALLAAIMLPKEDAYHHFLRPIKRVAVVGAGPAGLQYAAVLRDEGFEVRLFDRAPGPGGNWLSTSEKPIKASFPDRPIKVGSFKPDVPQDLPRVHEFVDGEDSLTLNERWREHRNPSPVWEHLVSNSAPFFTSLPDTRYPPDVEWALKQYEIRRHVRSYAASRGLAADDEESLNITSYSTRVEYVHKSDTNGPWTVYLRRLRWVDPSIRDRLRAEWWSEQFDAVVVAVGYDSPHVPDIPGLAAWARSFPDQVYHSREYRNPEELSGKSVLIIGASVSASEIARDLAPHVRSFAVSIRDHERNTYMQRRSLRRLPANITHIPEVAFFAPIPPDATSIREQRIRLVNGSSLSGFDILFATGFVRSLPFLADFHNSTIRGREEPEVRVHPIITDGSHLRSLTWTGHYIPDPTLVYKIGRPWTVGTYHALLVARTWKGKARLPNEKRRWDAYEGPGGPSVFDGGFGTLGEEALNRQVLVHLNSEALVHGGRLLAPWPVEGREKFVYYAEQAWEAGYTRSENFTRYENLPQDEWKGREEQVDWIPEEW</sequence>
<evidence type="ECO:0000256" key="4">
    <source>
        <dbReference type="ARBA" id="ARBA00023002"/>
    </source>
</evidence>
<dbReference type="eggNOG" id="KOG1399">
    <property type="taxonomic scope" value="Eukaryota"/>
</dbReference>
<dbReference type="CDD" id="cd21037">
    <property type="entry name" value="MLKL_NTD"/>
    <property type="match status" value="1"/>
</dbReference>
<dbReference type="GO" id="GO:0050661">
    <property type="term" value="F:NADP binding"/>
    <property type="evidence" value="ECO:0007669"/>
    <property type="project" value="InterPro"/>
</dbReference>
<keyword evidence="3" id="KW-0274">FAD</keyword>
<evidence type="ECO:0000256" key="3">
    <source>
        <dbReference type="ARBA" id="ARBA00022827"/>
    </source>
</evidence>
<accession>J0D9P8</accession>
<keyword evidence="2" id="KW-0285">Flavoprotein</keyword>
<gene>
    <name evidence="5" type="ORF">AURDEDRAFT_174394</name>
</gene>
<dbReference type="Pfam" id="PF13181">
    <property type="entry name" value="TPR_8"/>
    <property type="match status" value="1"/>
</dbReference>
<dbReference type="KEGG" id="adl:AURDEDRAFT_174394"/>
<dbReference type="EMBL" id="JH687859">
    <property type="protein sequence ID" value="EJD36526.1"/>
    <property type="molecule type" value="Genomic_DNA"/>
</dbReference>
<evidence type="ECO:0000313" key="5">
    <source>
        <dbReference type="EMBL" id="EJD36526.1"/>
    </source>
</evidence>
<dbReference type="PRINTS" id="PR00419">
    <property type="entry name" value="ADXRDTASE"/>
</dbReference>
<dbReference type="Proteomes" id="UP000006514">
    <property type="component" value="Unassembled WGS sequence"/>
</dbReference>
<dbReference type="Gene3D" id="1.25.40.10">
    <property type="entry name" value="Tetratricopeptide repeat domain"/>
    <property type="match status" value="1"/>
</dbReference>
<dbReference type="OrthoDB" id="431454at2759"/>
<dbReference type="Pfam" id="PF00743">
    <property type="entry name" value="FMO-like"/>
    <property type="match status" value="1"/>
</dbReference>
<dbReference type="InterPro" id="IPR019734">
    <property type="entry name" value="TPR_rpt"/>
</dbReference>
<dbReference type="Gene3D" id="3.50.50.60">
    <property type="entry name" value="FAD/NAD(P)-binding domain"/>
    <property type="match status" value="2"/>
</dbReference>
<evidence type="ECO:0000256" key="1">
    <source>
        <dbReference type="ARBA" id="ARBA00009183"/>
    </source>
</evidence>
<evidence type="ECO:0000313" key="6">
    <source>
        <dbReference type="Proteomes" id="UP000006514"/>
    </source>
</evidence>
<protein>
    <submittedName>
        <fullName evidence="5">Uncharacterized protein</fullName>
    </submittedName>
</protein>
<dbReference type="Gene3D" id="1.20.930.20">
    <property type="entry name" value="Adaptor protein Cbl, N-terminal domain"/>
    <property type="match status" value="1"/>
</dbReference>
<dbReference type="GO" id="GO:0004499">
    <property type="term" value="F:N,N-dimethylaniline monooxygenase activity"/>
    <property type="evidence" value="ECO:0007669"/>
    <property type="project" value="InterPro"/>
</dbReference>
<proteinExistence type="inferred from homology"/>
<dbReference type="PANTHER" id="PTHR23023">
    <property type="entry name" value="DIMETHYLANILINE MONOOXYGENASE"/>
    <property type="match status" value="1"/>
</dbReference>
<organism evidence="5 6">
    <name type="scientific">Auricularia subglabra (strain TFB-10046 / SS5)</name>
    <name type="common">White-rot fungus</name>
    <name type="synonym">Auricularia delicata (strain TFB10046)</name>
    <dbReference type="NCBI Taxonomy" id="717982"/>
    <lineage>
        <taxon>Eukaryota</taxon>
        <taxon>Fungi</taxon>
        <taxon>Dikarya</taxon>
        <taxon>Basidiomycota</taxon>
        <taxon>Agaricomycotina</taxon>
        <taxon>Agaricomycetes</taxon>
        <taxon>Auriculariales</taxon>
        <taxon>Auriculariaceae</taxon>
        <taxon>Auricularia</taxon>
    </lineage>
</organism>
<dbReference type="GO" id="GO:0007166">
    <property type="term" value="P:cell surface receptor signaling pathway"/>
    <property type="evidence" value="ECO:0007669"/>
    <property type="project" value="InterPro"/>
</dbReference>
<dbReference type="GO" id="GO:0050660">
    <property type="term" value="F:flavin adenine dinucleotide binding"/>
    <property type="evidence" value="ECO:0007669"/>
    <property type="project" value="InterPro"/>
</dbReference>
<comment type="similarity">
    <text evidence="1">Belongs to the FMO family.</text>
</comment>
<dbReference type="InterPro" id="IPR020946">
    <property type="entry name" value="Flavin_mOase-like"/>
</dbReference>
<dbReference type="Pfam" id="PF13450">
    <property type="entry name" value="NAD_binding_8"/>
    <property type="match status" value="1"/>
</dbReference>
<dbReference type="SUPFAM" id="SSF48452">
    <property type="entry name" value="TPR-like"/>
    <property type="match status" value="2"/>
</dbReference>
<keyword evidence="4" id="KW-0560">Oxidoreductase</keyword>
<dbReference type="InterPro" id="IPR036188">
    <property type="entry name" value="FAD/NAD-bd_sf"/>
</dbReference>
<dbReference type="Gene3D" id="3.40.50.300">
    <property type="entry name" value="P-loop containing nucleotide triphosphate hydrolases"/>
    <property type="match status" value="1"/>
</dbReference>
<dbReference type="InParanoid" id="J0D9P8"/>
<name>J0D9P8_AURST</name>
<dbReference type="InterPro" id="IPR050346">
    <property type="entry name" value="FMO-like"/>
</dbReference>
<dbReference type="SUPFAM" id="SSF51905">
    <property type="entry name" value="FAD/NAD(P)-binding domain"/>
    <property type="match status" value="1"/>
</dbReference>
<evidence type="ECO:0000256" key="2">
    <source>
        <dbReference type="ARBA" id="ARBA00022630"/>
    </source>
</evidence>
<dbReference type="InterPro" id="IPR059179">
    <property type="entry name" value="MLKL-like_MCAfunc"/>
</dbReference>